<dbReference type="AlphaFoldDB" id="T0CJW6"/>
<organism evidence="1 2">
    <name type="scientific">Alicyclobacillus acidoterrestris (strain ATCC 49025 / DSM 3922 / CIP 106132 / NCIMB 13137 / GD3B)</name>
    <dbReference type="NCBI Taxonomy" id="1356854"/>
    <lineage>
        <taxon>Bacteria</taxon>
        <taxon>Bacillati</taxon>
        <taxon>Bacillota</taxon>
        <taxon>Bacilli</taxon>
        <taxon>Bacillales</taxon>
        <taxon>Alicyclobacillaceae</taxon>
        <taxon>Alicyclobacillus</taxon>
    </lineage>
</organism>
<reference evidence="2" key="1">
    <citation type="journal article" date="2022" name="G3 (Bethesda)">
        <title>Unveiling the complete genome sequence of Alicyclobacillus acidoterrestris DSM 3922T, a taint-producing strain.</title>
        <authorList>
            <person name="Leonardo I.C."/>
            <person name="Barreto Crespo M.T."/>
            <person name="Gaspar F.B."/>
        </authorList>
    </citation>
    <scope>NUCLEOTIDE SEQUENCE [LARGE SCALE GENOMIC DNA]</scope>
    <source>
        <strain evidence="2">DSM 3922</strain>
    </source>
</reference>
<gene>
    <name evidence="1" type="ORF">K1I37_10465</name>
</gene>
<accession>T0CJW6</accession>
<proteinExistence type="predicted"/>
<evidence type="ECO:0000313" key="1">
    <source>
        <dbReference type="EMBL" id="UNO47177.1"/>
    </source>
</evidence>
<protein>
    <submittedName>
        <fullName evidence="1">Uncharacterized protein</fullName>
    </submittedName>
</protein>
<dbReference type="EMBL" id="CP080467">
    <property type="protein sequence ID" value="UNO47177.1"/>
    <property type="molecule type" value="Genomic_DNA"/>
</dbReference>
<dbReference type="KEGG" id="aaco:K1I37_10465"/>
<sequence length="102" mass="11490">MKIYIVTYELSSDKSRAREARIEEAIKYQGEALEIQRGVWILKSVYAHSAIRDMIQAELDEQDKLFVGTLSGYSALGNTFSQEAAALIASVWHRKSVDKHSA</sequence>
<dbReference type="Proteomes" id="UP000829401">
    <property type="component" value="Chromosome"/>
</dbReference>
<evidence type="ECO:0000313" key="2">
    <source>
        <dbReference type="Proteomes" id="UP000829401"/>
    </source>
</evidence>
<dbReference type="RefSeq" id="WP_021294814.1">
    <property type="nucleotide sequence ID" value="NZ_AURB01000015.1"/>
</dbReference>
<accession>A0A9E6ZEP4</accession>
<keyword evidence="2" id="KW-1185">Reference proteome</keyword>
<name>T0CJW6_ALIAG</name>